<evidence type="ECO:0000256" key="1">
    <source>
        <dbReference type="ARBA" id="ARBA00010986"/>
    </source>
</evidence>
<keyword evidence="2" id="KW-0456">Lyase</keyword>
<organism evidence="5 6">
    <name type="scientific">Ruegeria sediminis</name>
    <dbReference type="NCBI Taxonomy" id="2583820"/>
    <lineage>
        <taxon>Bacteria</taxon>
        <taxon>Pseudomonadati</taxon>
        <taxon>Pseudomonadota</taxon>
        <taxon>Alphaproteobacteria</taxon>
        <taxon>Rhodobacterales</taxon>
        <taxon>Roseobacteraceae</taxon>
        <taxon>Ruegeria</taxon>
    </lineage>
</organism>
<name>A0ABY2WT36_9RHOB</name>
<evidence type="ECO:0000256" key="2">
    <source>
        <dbReference type="ARBA" id="ARBA00023239"/>
    </source>
</evidence>
<protein>
    <recommendedName>
        <fullName evidence="7">D-galactarate/Altronate dehydratase C-terminal domain-containing protein</fullName>
    </recommendedName>
</protein>
<dbReference type="Pfam" id="PF20629">
    <property type="entry name" value="GD_AH_C"/>
    <property type="match status" value="1"/>
</dbReference>
<dbReference type="Proteomes" id="UP001193035">
    <property type="component" value="Unassembled WGS sequence"/>
</dbReference>
<evidence type="ECO:0000259" key="4">
    <source>
        <dbReference type="Pfam" id="PF20629"/>
    </source>
</evidence>
<feature type="domain" description="D-galactarate/Altronate dehydratase C-terminal" evidence="4">
    <location>
        <begin position="142"/>
        <end position="380"/>
    </location>
</feature>
<feature type="domain" description="D-galactarate/Altronate dehydratase second" evidence="3">
    <location>
        <begin position="6"/>
        <end position="121"/>
    </location>
</feature>
<evidence type="ECO:0000313" key="5">
    <source>
        <dbReference type="EMBL" id="TMV04223.1"/>
    </source>
</evidence>
<proteinExistence type="inferred from homology"/>
<dbReference type="PANTHER" id="PTHR30536:SF5">
    <property type="entry name" value="ALTRONATE DEHYDRATASE"/>
    <property type="match status" value="1"/>
</dbReference>
<comment type="caution">
    <text evidence="5">The sequence shown here is derived from an EMBL/GenBank/DDBJ whole genome shotgun (WGS) entry which is preliminary data.</text>
</comment>
<keyword evidence="6" id="KW-1185">Reference proteome</keyword>
<evidence type="ECO:0000259" key="3">
    <source>
        <dbReference type="Pfam" id="PF04295"/>
    </source>
</evidence>
<accession>A0ABY2WT36</accession>
<evidence type="ECO:0008006" key="7">
    <source>
        <dbReference type="Google" id="ProtNLM"/>
    </source>
</evidence>
<dbReference type="Pfam" id="PF04295">
    <property type="entry name" value="GD_AH_second"/>
    <property type="match status" value="1"/>
</dbReference>
<dbReference type="RefSeq" id="WP_138844963.1">
    <property type="nucleotide sequence ID" value="NZ_VCPD01000008.1"/>
</dbReference>
<dbReference type="InterPro" id="IPR007392">
    <property type="entry name" value="GD_AH_second"/>
</dbReference>
<dbReference type="InterPro" id="IPR048332">
    <property type="entry name" value="GD_AH_C"/>
</dbReference>
<reference evidence="5 6" key="1">
    <citation type="submission" date="2019-05" db="EMBL/GenBank/DDBJ databases">
        <title>Ruegeria sp. nov., isolated from tidal flat.</title>
        <authorList>
            <person name="Kim W."/>
        </authorList>
    </citation>
    <scope>NUCLEOTIDE SEQUENCE [LARGE SCALE GENOMIC DNA]</scope>
    <source>
        <strain evidence="5 6">CAU 1488</strain>
    </source>
</reference>
<dbReference type="EMBL" id="VCPD01000008">
    <property type="protein sequence ID" value="TMV04223.1"/>
    <property type="molecule type" value="Genomic_DNA"/>
</dbReference>
<sequence>MVEFLGYHRPDGRVGIRNRLLVLSIGGLTGPASRRIASSLRDAACVVLPYEAGLLGEDKEIHDRAALGLAEHPNTGAVLLIGDNPKVLERFSAELALARKAHDAISMDDCGNDVFTLVSKATQSGARLIREMSRLRRSPAPLSTLTIGLECGRSDPSSGLVANPLLGRVADGLVAAGGTAILGETVEWLGAEHLLAKRARTPELAAGILAAVKRREEAAIAAGVDLLGVNPTPTNIASGLSTIEEKSLGSTAKSGRSRIEGLLGYAEAPVGPGLWVMDAPAFAPESLTGFVAAGAQMVLFTTGVGNSYVSALSPTVKVSANPETCARLDGQLDFVAHTGFDGSEAPEALAERLLATVADVASGTLTWGELLGEGDEVVSRFGAAL</sequence>
<gene>
    <name evidence="5" type="ORF">FGK63_18220</name>
</gene>
<evidence type="ECO:0000313" key="6">
    <source>
        <dbReference type="Proteomes" id="UP001193035"/>
    </source>
</evidence>
<dbReference type="PANTHER" id="PTHR30536">
    <property type="entry name" value="ALTRONATE/GALACTARATE DEHYDRATASE"/>
    <property type="match status" value="1"/>
</dbReference>
<dbReference type="InterPro" id="IPR052172">
    <property type="entry name" value="UxaA_altronate/galactarate_dh"/>
</dbReference>
<comment type="similarity">
    <text evidence="1">Belongs to the UxaA family.</text>
</comment>